<sequence length="90" mass="9909">MKLTQINLLIDIPELNRFNIGDKVVTEASERFNQTEGIVVGIELRQLNSSDIAIPNITLLDNEGSLKSGFKPADLRLFGIPTPRPGKGLH</sequence>
<evidence type="ECO:0000313" key="2">
    <source>
        <dbReference type="Proteomes" id="UP000252893"/>
    </source>
</evidence>
<evidence type="ECO:0000313" key="1">
    <source>
        <dbReference type="EMBL" id="RBO98928.1"/>
    </source>
</evidence>
<protein>
    <submittedName>
        <fullName evidence="1">Uncharacterized protein</fullName>
    </submittedName>
</protein>
<accession>A0A366EBX3</accession>
<proteinExistence type="predicted"/>
<dbReference type="Proteomes" id="UP000252893">
    <property type="component" value="Unassembled WGS sequence"/>
</dbReference>
<gene>
    <name evidence="1" type="ORF">DFR47_101532</name>
</gene>
<dbReference type="EMBL" id="QNRH01000001">
    <property type="protein sequence ID" value="RBO98928.1"/>
    <property type="molecule type" value="Genomic_DNA"/>
</dbReference>
<organism evidence="1 2">
    <name type="scientific">Pseudochrobactrum asaccharolyticum</name>
    <dbReference type="NCBI Taxonomy" id="354351"/>
    <lineage>
        <taxon>Bacteria</taxon>
        <taxon>Pseudomonadati</taxon>
        <taxon>Pseudomonadota</taxon>
        <taxon>Alphaproteobacteria</taxon>
        <taxon>Hyphomicrobiales</taxon>
        <taxon>Brucellaceae</taxon>
        <taxon>Pseudochrobactrum</taxon>
    </lineage>
</organism>
<keyword evidence="2" id="KW-1185">Reference proteome</keyword>
<comment type="caution">
    <text evidence="1">The sequence shown here is derived from an EMBL/GenBank/DDBJ whole genome shotgun (WGS) entry which is preliminary data.</text>
</comment>
<name>A0A366EBX3_9HYPH</name>
<dbReference type="RefSeq" id="WP_147245472.1">
    <property type="nucleotide sequence ID" value="NZ_JBHEEG010000003.1"/>
</dbReference>
<dbReference type="AlphaFoldDB" id="A0A366EBX3"/>
<dbReference type="OrthoDB" id="8404235at2"/>
<reference evidence="1 2" key="1">
    <citation type="submission" date="2018-06" db="EMBL/GenBank/DDBJ databases">
        <title>Genomic Encyclopedia of Type Strains, Phase IV (KMG-IV): sequencing the most valuable type-strain genomes for metagenomic binning, comparative biology and taxonomic classification.</title>
        <authorList>
            <person name="Goeker M."/>
        </authorList>
    </citation>
    <scope>NUCLEOTIDE SEQUENCE [LARGE SCALE GENOMIC DNA]</scope>
    <source>
        <strain evidence="1 2">DSM 25619</strain>
    </source>
</reference>